<dbReference type="SUPFAM" id="SSF52058">
    <property type="entry name" value="L domain-like"/>
    <property type="match status" value="1"/>
</dbReference>
<dbReference type="InterPro" id="IPR032675">
    <property type="entry name" value="LRR_dom_sf"/>
</dbReference>
<keyword evidence="2" id="KW-1185">Reference proteome</keyword>
<sequence>MPLDIGNLRSLESLPLHKNFLTGSSTPQYSTGKISNLRVVHGNEKSPRRLASSFGRMSQLQDLTLAAVFPWGTTPISLANCTQLEVLKLSNNHVVGAITEKPDRKNEGKLK</sequence>
<evidence type="ECO:0000313" key="2">
    <source>
        <dbReference type="Proteomes" id="UP000657918"/>
    </source>
</evidence>
<dbReference type="InterPro" id="IPR053213">
    <property type="entry name" value="RLP29"/>
</dbReference>
<dbReference type="PANTHER" id="PTHR48009:SF14">
    <property type="entry name" value="RECEPTOR PROTEIN KINASE CLAVATA1-LIKE"/>
    <property type="match status" value="1"/>
</dbReference>
<dbReference type="AlphaFoldDB" id="A0A835JMK6"/>
<evidence type="ECO:0000313" key="1">
    <source>
        <dbReference type="EMBL" id="KAF9671298.1"/>
    </source>
</evidence>
<dbReference type="Proteomes" id="UP000657918">
    <property type="component" value="Unassembled WGS sequence"/>
</dbReference>
<comment type="caution">
    <text evidence="1">The sequence shown here is derived from an EMBL/GenBank/DDBJ whole genome shotgun (WGS) entry which is preliminary data.</text>
</comment>
<dbReference type="EMBL" id="JADGMS010000012">
    <property type="protein sequence ID" value="KAF9671298.1"/>
    <property type="molecule type" value="Genomic_DNA"/>
</dbReference>
<proteinExistence type="predicted"/>
<name>A0A835JMK6_9ROSI</name>
<reference evidence="1 2" key="1">
    <citation type="submission" date="2020-10" db="EMBL/GenBank/DDBJ databases">
        <title>Plant Genome Project.</title>
        <authorList>
            <person name="Zhang R.-G."/>
        </authorList>
    </citation>
    <scope>NUCLEOTIDE SEQUENCE [LARGE SCALE GENOMIC DNA]</scope>
    <source>
        <strain evidence="1">FAFU-HL-1</strain>
        <tissue evidence="1">Leaf</tissue>
    </source>
</reference>
<dbReference type="PANTHER" id="PTHR48009">
    <property type="entry name" value="LEUCINE-RICH REPEAT (LRR) FAMILY PROTEIN"/>
    <property type="match status" value="1"/>
</dbReference>
<gene>
    <name evidence="1" type="ORF">SADUNF_Sadunf12G0032800</name>
</gene>
<protein>
    <submittedName>
        <fullName evidence="1">Uncharacterized protein</fullName>
    </submittedName>
</protein>
<dbReference type="Gene3D" id="3.80.10.10">
    <property type="entry name" value="Ribonuclease Inhibitor"/>
    <property type="match status" value="1"/>
</dbReference>
<organism evidence="1 2">
    <name type="scientific">Salix dunnii</name>
    <dbReference type="NCBI Taxonomy" id="1413687"/>
    <lineage>
        <taxon>Eukaryota</taxon>
        <taxon>Viridiplantae</taxon>
        <taxon>Streptophyta</taxon>
        <taxon>Embryophyta</taxon>
        <taxon>Tracheophyta</taxon>
        <taxon>Spermatophyta</taxon>
        <taxon>Magnoliopsida</taxon>
        <taxon>eudicotyledons</taxon>
        <taxon>Gunneridae</taxon>
        <taxon>Pentapetalae</taxon>
        <taxon>rosids</taxon>
        <taxon>fabids</taxon>
        <taxon>Malpighiales</taxon>
        <taxon>Salicaceae</taxon>
        <taxon>Saliceae</taxon>
        <taxon>Salix</taxon>
    </lineage>
</organism>
<accession>A0A835JMK6</accession>